<evidence type="ECO:0000313" key="2">
    <source>
        <dbReference type="Proteomes" id="UP000567293"/>
    </source>
</evidence>
<accession>A0A7V8NN57</accession>
<dbReference type="AlphaFoldDB" id="A0A7V8NN57"/>
<comment type="caution">
    <text evidence="1">The sequence shown here is derived from an EMBL/GenBank/DDBJ whole genome shotgun (WGS) entry which is preliminary data.</text>
</comment>
<proteinExistence type="predicted"/>
<protein>
    <submittedName>
        <fullName evidence="1">ATP-dependent dethiobiotin synthetase BioD</fullName>
    </submittedName>
</protein>
<gene>
    <name evidence="1" type="ORF">HRJ53_05415</name>
</gene>
<evidence type="ECO:0000313" key="1">
    <source>
        <dbReference type="EMBL" id="MBA0084414.1"/>
    </source>
</evidence>
<name>A0A7V8NN57_9BACT</name>
<feature type="non-terminal residue" evidence="1">
    <location>
        <position position="1"/>
    </location>
</feature>
<sequence length="53" mass="6186">VVLIGDQNRENRETIERFGHVRVIGEIPKLPNLHRTALMQVFMNHFDRAAFAQ</sequence>
<keyword evidence="2" id="KW-1185">Reference proteome</keyword>
<dbReference type="Proteomes" id="UP000567293">
    <property type="component" value="Unassembled WGS sequence"/>
</dbReference>
<organism evidence="1 2">
    <name type="scientific">Candidatus Acidiferrum panamense</name>
    <dbReference type="NCBI Taxonomy" id="2741543"/>
    <lineage>
        <taxon>Bacteria</taxon>
        <taxon>Pseudomonadati</taxon>
        <taxon>Acidobacteriota</taxon>
        <taxon>Terriglobia</taxon>
        <taxon>Candidatus Acidiferrales</taxon>
        <taxon>Candidatus Acidiferrum</taxon>
    </lineage>
</organism>
<reference evidence="1" key="1">
    <citation type="submission" date="2020-06" db="EMBL/GenBank/DDBJ databases">
        <title>Legume-microbial interactions unlock mineral nutrients during tropical forest succession.</title>
        <authorList>
            <person name="Epihov D.Z."/>
        </authorList>
    </citation>
    <scope>NUCLEOTIDE SEQUENCE [LARGE SCALE GENOMIC DNA]</scope>
    <source>
        <strain evidence="1">Pan2503</strain>
    </source>
</reference>
<dbReference type="EMBL" id="JACDQQ010000527">
    <property type="protein sequence ID" value="MBA0084414.1"/>
    <property type="molecule type" value="Genomic_DNA"/>
</dbReference>